<feature type="region of interest" description="Disordered" evidence="1">
    <location>
        <begin position="624"/>
        <end position="669"/>
    </location>
</feature>
<dbReference type="EMBL" id="JAEHOE010000039">
    <property type="protein sequence ID" value="KAG2493179.1"/>
    <property type="molecule type" value="Genomic_DNA"/>
</dbReference>
<feature type="region of interest" description="Disordered" evidence="1">
    <location>
        <begin position="333"/>
        <end position="355"/>
    </location>
</feature>
<evidence type="ECO:0000259" key="2">
    <source>
        <dbReference type="PROSITE" id="PS50011"/>
    </source>
</evidence>
<dbReference type="SMART" id="SM00220">
    <property type="entry name" value="S_TKc"/>
    <property type="match status" value="1"/>
</dbReference>
<reference evidence="3" key="1">
    <citation type="journal article" date="2020" name="bioRxiv">
        <title>Comparative genomics of Chlamydomonas.</title>
        <authorList>
            <person name="Craig R.J."/>
            <person name="Hasan A.R."/>
            <person name="Ness R.W."/>
            <person name="Keightley P.D."/>
        </authorList>
    </citation>
    <scope>NUCLEOTIDE SEQUENCE</scope>
    <source>
        <strain evidence="3">CCAP 11/70</strain>
    </source>
</reference>
<dbReference type="InterPro" id="IPR011009">
    <property type="entry name" value="Kinase-like_dom_sf"/>
</dbReference>
<organism evidence="3 4">
    <name type="scientific">Edaphochlamys debaryana</name>
    <dbReference type="NCBI Taxonomy" id="47281"/>
    <lineage>
        <taxon>Eukaryota</taxon>
        <taxon>Viridiplantae</taxon>
        <taxon>Chlorophyta</taxon>
        <taxon>core chlorophytes</taxon>
        <taxon>Chlorophyceae</taxon>
        <taxon>CS clade</taxon>
        <taxon>Chlamydomonadales</taxon>
        <taxon>Chlamydomonadales incertae sedis</taxon>
        <taxon>Edaphochlamys</taxon>
    </lineage>
</organism>
<feature type="compositionally biased region" description="Low complexity" evidence="1">
    <location>
        <begin position="630"/>
        <end position="662"/>
    </location>
</feature>
<dbReference type="PROSITE" id="PS50011">
    <property type="entry name" value="PROTEIN_KINASE_DOM"/>
    <property type="match status" value="1"/>
</dbReference>
<accession>A0A836BZA8</accession>
<evidence type="ECO:0000256" key="1">
    <source>
        <dbReference type="SAM" id="MobiDB-lite"/>
    </source>
</evidence>
<dbReference type="OrthoDB" id="4062651at2759"/>
<feature type="region of interest" description="Disordered" evidence="1">
    <location>
        <begin position="686"/>
        <end position="797"/>
    </location>
</feature>
<dbReference type="InterPro" id="IPR000719">
    <property type="entry name" value="Prot_kinase_dom"/>
</dbReference>
<dbReference type="Proteomes" id="UP000612055">
    <property type="component" value="Unassembled WGS sequence"/>
</dbReference>
<keyword evidence="4" id="KW-1185">Reference proteome</keyword>
<dbReference type="InterPro" id="IPR051681">
    <property type="entry name" value="Ser/Thr_Kinases-Pseudokinases"/>
</dbReference>
<dbReference type="PANTHER" id="PTHR44329">
    <property type="entry name" value="SERINE/THREONINE-PROTEIN KINASE TNNI3K-RELATED"/>
    <property type="match status" value="1"/>
</dbReference>
<dbReference type="InterPro" id="IPR008271">
    <property type="entry name" value="Ser/Thr_kinase_AS"/>
</dbReference>
<comment type="caution">
    <text evidence="3">The sequence shown here is derived from an EMBL/GenBank/DDBJ whole genome shotgun (WGS) entry which is preliminary data.</text>
</comment>
<sequence length="1229" mass="123437">MRAAAKARDALTAGGPRCTGSNAPARVASSLELIAHPLRTDINGLVVFAHEDDLVPSAGGCPPGWGCCLLGGTHGAFPSARGWSRAALYNQLLGAHEGEGPEAALVVVLSSGYDAQHGPEPRSLCTHAIGGAAAAPSRLKAAVAAPGPPAVLLLPPGDLLALPISCGGRLAGALLLGWGQGDVGRGAGPGVGTGSGALGKGCRSSGSAVSRGRGDGGVELGAAEVAELRSLAQVLGYGLLGDPQHAAFLEQLACLLSSLSAGACSGLHDAIAPLLELLPGLLATRLPLPLRPLLAAAVGPACPAVFFALRRPSNDGMTAHTLASAPSDCGCRSGPAAAANRDSPGASTRSTSKLSSSWWGPATCGTCAADASALTAGAPAIRLLALHSNGGTATATAEHPTSTGAAARTAGRVKVVRSALAHTLLGQQLRSSPPPPPPEFRQPRRAGSDRSVSSHAAACNASGGGGGGGGGAASCLVLADATGAALEEDVPGRDVLLAGNLTGLPTGGAASLVLCTEQGPPLSQLQTEWLAGAMMSGPAGPGTGLGAVQQPGLPGGPLRCRLALYLVSGEPVGQGMLDALAVELRSLAPFLFGAIHAAIDGASGGAAAAEWCALQDQLLHRAPTGSGFTSRPDSLDLGPPLDPSLPALNPGAAPLSPGGPSPSVHVATPAAAAQELERLECRPSLAPAAAPTARDNAPRAMRRSCSIGRGASGGGGGGTGGGGGSGGGAATAAAAAPIGPVSRSHRGQWQASVQCGREGSSALGSGPGEVQAGASGIGPNSPRFEENSRAASSPRLQLEEVSGPRPLELLVGSARSRLGAVAAEAQSGEAARVAAAQDMAAVVLHEIIGRGGQGVVFRGTLHGLETAVKVWEHSRGPLEHDGEGLSGDPDPDIASLAGLGLEQMQAAAANGDAIRRAKRGAMEVAVTLALGSHPSLVQTYAFFSDVLVVTEDQDLAQAVTGPPPGRRPSPGGAAPAPVAPTPLRLTLRAADDPEFAGDRGHGPLNTVLCLEYCDGGTLLSAAHRGDFRLPATDPRDGPVWPELVPLLTSLLEVALALRHMHARRLVHCDVKPSNVLLKTNSRDPRGWTCKLGDLGCVRLMDETALDGAPAFRCSQPLGTLPFMAPECFTPGALMDGAVDVYAFGMMMWELLHCKVPFQGMGRKELPMHIVAGGRPVFNAFAPTEYRSLAHMCWARAPSSRPSSTQLVARLQLLLAQAKAAAGGHPRRPI</sequence>
<dbReference type="PROSITE" id="PS00108">
    <property type="entry name" value="PROTEIN_KINASE_ST"/>
    <property type="match status" value="1"/>
</dbReference>
<proteinExistence type="predicted"/>
<feature type="region of interest" description="Disordered" evidence="1">
    <location>
        <begin position="424"/>
        <end position="457"/>
    </location>
</feature>
<evidence type="ECO:0000313" key="3">
    <source>
        <dbReference type="EMBL" id="KAG2493179.1"/>
    </source>
</evidence>
<feature type="domain" description="Protein kinase" evidence="2">
    <location>
        <begin position="842"/>
        <end position="1214"/>
    </location>
</feature>
<dbReference type="InterPro" id="IPR001245">
    <property type="entry name" value="Ser-Thr/Tyr_kinase_cat_dom"/>
</dbReference>
<dbReference type="Gene3D" id="1.10.510.10">
    <property type="entry name" value="Transferase(Phosphotransferase) domain 1"/>
    <property type="match status" value="1"/>
</dbReference>
<name>A0A836BZA8_9CHLO</name>
<feature type="region of interest" description="Disordered" evidence="1">
    <location>
        <begin position="957"/>
        <end position="979"/>
    </location>
</feature>
<feature type="compositionally biased region" description="Low complexity" evidence="1">
    <location>
        <begin position="968"/>
        <end position="979"/>
    </location>
</feature>
<dbReference type="Pfam" id="PF07714">
    <property type="entry name" value="PK_Tyr_Ser-Thr"/>
    <property type="match status" value="1"/>
</dbReference>
<feature type="compositionally biased region" description="Low complexity" evidence="1">
    <location>
        <begin position="686"/>
        <end position="699"/>
    </location>
</feature>
<evidence type="ECO:0000313" key="4">
    <source>
        <dbReference type="Proteomes" id="UP000612055"/>
    </source>
</evidence>
<gene>
    <name evidence="3" type="ORF">HYH03_008600</name>
</gene>
<dbReference type="PANTHER" id="PTHR44329:SF214">
    <property type="entry name" value="PROTEIN KINASE DOMAIN-CONTAINING PROTEIN"/>
    <property type="match status" value="1"/>
</dbReference>
<dbReference type="SUPFAM" id="SSF56112">
    <property type="entry name" value="Protein kinase-like (PK-like)"/>
    <property type="match status" value="1"/>
</dbReference>
<dbReference type="GO" id="GO:0005524">
    <property type="term" value="F:ATP binding"/>
    <property type="evidence" value="ECO:0007669"/>
    <property type="project" value="InterPro"/>
</dbReference>
<protein>
    <recommendedName>
        <fullName evidence="2">Protein kinase domain-containing protein</fullName>
    </recommendedName>
</protein>
<feature type="compositionally biased region" description="Gly residues" evidence="1">
    <location>
        <begin position="710"/>
        <end position="729"/>
    </location>
</feature>
<dbReference type="AlphaFoldDB" id="A0A836BZA8"/>
<dbReference type="GO" id="GO:0004674">
    <property type="term" value="F:protein serine/threonine kinase activity"/>
    <property type="evidence" value="ECO:0007669"/>
    <property type="project" value="TreeGrafter"/>
</dbReference>